<dbReference type="InterPro" id="IPR036271">
    <property type="entry name" value="Tet_transcr_reg_TetR-rel_C_sf"/>
</dbReference>
<protein>
    <submittedName>
        <fullName evidence="4">TetR/AcrR family transcriptional regulator</fullName>
    </submittedName>
</protein>
<dbReference type="KEGG" id="ruj:E5Z56_07915"/>
<dbReference type="PANTHER" id="PTHR30328">
    <property type="entry name" value="TRANSCRIPTIONAL REPRESSOR"/>
    <property type="match status" value="1"/>
</dbReference>
<accession>A0A4P8XVW8</accession>
<dbReference type="InterPro" id="IPR009057">
    <property type="entry name" value="Homeodomain-like_sf"/>
</dbReference>
<evidence type="ECO:0000259" key="3">
    <source>
        <dbReference type="PROSITE" id="PS50977"/>
    </source>
</evidence>
<dbReference type="AlphaFoldDB" id="A0A4P8XVW8"/>
<name>A0A4P8XVW8_9FIRM</name>
<dbReference type="Gene3D" id="1.10.357.10">
    <property type="entry name" value="Tetracycline Repressor, domain 2"/>
    <property type="match status" value="1"/>
</dbReference>
<evidence type="ECO:0000313" key="5">
    <source>
        <dbReference type="Proteomes" id="UP000301475"/>
    </source>
</evidence>
<dbReference type="GO" id="GO:0006355">
    <property type="term" value="P:regulation of DNA-templated transcription"/>
    <property type="evidence" value="ECO:0007669"/>
    <property type="project" value="UniProtKB-ARBA"/>
</dbReference>
<dbReference type="PROSITE" id="PS50977">
    <property type="entry name" value="HTH_TETR_2"/>
    <property type="match status" value="1"/>
</dbReference>
<dbReference type="EMBL" id="CP039381">
    <property type="protein sequence ID" value="QCT07285.1"/>
    <property type="molecule type" value="Genomic_DNA"/>
</dbReference>
<gene>
    <name evidence="4" type="ORF">E5Z56_07915</name>
</gene>
<evidence type="ECO:0000313" key="4">
    <source>
        <dbReference type="EMBL" id="QCT07285.1"/>
    </source>
</evidence>
<evidence type="ECO:0000256" key="2">
    <source>
        <dbReference type="PROSITE-ProRule" id="PRU00335"/>
    </source>
</evidence>
<dbReference type="PANTHER" id="PTHR30328:SF54">
    <property type="entry name" value="HTH-TYPE TRANSCRIPTIONAL REPRESSOR SCO4008"/>
    <property type="match status" value="1"/>
</dbReference>
<dbReference type="InterPro" id="IPR023772">
    <property type="entry name" value="DNA-bd_HTH_TetR-type_CS"/>
</dbReference>
<evidence type="ECO:0000256" key="1">
    <source>
        <dbReference type="ARBA" id="ARBA00023125"/>
    </source>
</evidence>
<keyword evidence="1 2" id="KW-0238">DNA-binding</keyword>
<organism evidence="4 5">
    <name type="scientific">Ruminococcus bovis</name>
    <dbReference type="NCBI Taxonomy" id="2564099"/>
    <lineage>
        <taxon>Bacteria</taxon>
        <taxon>Bacillati</taxon>
        <taxon>Bacillota</taxon>
        <taxon>Clostridia</taxon>
        <taxon>Eubacteriales</taxon>
        <taxon>Oscillospiraceae</taxon>
        <taxon>Ruminococcus</taxon>
    </lineage>
</organism>
<dbReference type="PRINTS" id="PR00455">
    <property type="entry name" value="HTHTETR"/>
</dbReference>
<dbReference type="OrthoDB" id="9780939at2"/>
<dbReference type="SUPFAM" id="SSF48498">
    <property type="entry name" value="Tetracyclin repressor-like, C-terminal domain"/>
    <property type="match status" value="1"/>
</dbReference>
<dbReference type="PROSITE" id="PS01081">
    <property type="entry name" value="HTH_TETR_1"/>
    <property type="match status" value="1"/>
</dbReference>
<keyword evidence="5" id="KW-1185">Reference proteome</keyword>
<dbReference type="SUPFAM" id="SSF46689">
    <property type="entry name" value="Homeodomain-like"/>
    <property type="match status" value="1"/>
</dbReference>
<dbReference type="Proteomes" id="UP000301475">
    <property type="component" value="Chromosome"/>
</dbReference>
<dbReference type="InterPro" id="IPR001647">
    <property type="entry name" value="HTH_TetR"/>
</dbReference>
<feature type="DNA-binding region" description="H-T-H motif" evidence="2">
    <location>
        <begin position="32"/>
        <end position="51"/>
    </location>
</feature>
<proteinExistence type="predicted"/>
<dbReference type="Pfam" id="PF00440">
    <property type="entry name" value="TetR_N"/>
    <property type="match status" value="1"/>
</dbReference>
<dbReference type="RefSeq" id="WP_138157322.1">
    <property type="nucleotide sequence ID" value="NZ_CP039381.1"/>
</dbReference>
<reference evidence="4 5" key="1">
    <citation type="submission" date="2019-04" db="EMBL/GenBank/DDBJ databases">
        <authorList>
            <person name="Embree M."/>
            <person name="Gaffney J.R."/>
        </authorList>
    </citation>
    <scope>NUCLEOTIDE SEQUENCE [LARGE SCALE GENOMIC DNA]</scope>
    <source>
        <strain evidence="4 5">JE7A12</strain>
    </source>
</reference>
<dbReference type="InterPro" id="IPR050109">
    <property type="entry name" value="HTH-type_TetR-like_transc_reg"/>
</dbReference>
<feature type="domain" description="HTH tetR-type" evidence="3">
    <location>
        <begin position="9"/>
        <end position="69"/>
    </location>
</feature>
<sequence>MDKFLALTEEKRLTILNAAFQCFGKFGYEKASINDIAVAAHISKASVFQYFGSKKQLYIYLLEYCKKIIEGIFDKESLNSQTDLFDRILASSHMKMEGLQNQPFILQFITSAWEETSPEVADTLAILTEEASGFRNDLVLREEDALKFKNPEDAQPVFQMLLLMAEGYAARYRGAAAFDFQAVMEDFEENIAILRKNFYKEEYQK</sequence>
<dbReference type="Gene3D" id="1.10.10.60">
    <property type="entry name" value="Homeodomain-like"/>
    <property type="match status" value="1"/>
</dbReference>
<dbReference type="GO" id="GO:0003677">
    <property type="term" value="F:DNA binding"/>
    <property type="evidence" value="ECO:0007669"/>
    <property type="project" value="UniProtKB-UniRule"/>
</dbReference>